<feature type="region of interest" description="Disordered" evidence="5">
    <location>
        <begin position="1"/>
        <end position="38"/>
    </location>
</feature>
<proteinExistence type="predicted"/>
<dbReference type="EMBL" id="AKCT01000296">
    <property type="protein sequence ID" value="EKV05813.1"/>
    <property type="molecule type" value="Genomic_DNA"/>
</dbReference>
<dbReference type="AlphaFoldDB" id="K9FSV5"/>
<evidence type="ECO:0000256" key="4">
    <source>
        <dbReference type="PROSITE-ProRule" id="PRU00175"/>
    </source>
</evidence>
<organism evidence="7 8">
    <name type="scientific">Penicillium digitatum (strain PHI26 / CECT 20796)</name>
    <name type="common">Green mold</name>
    <dbReference type="NCBI Taxonomy" id="1170229"/>
    <lineage>
        <taxon>Eukaryota</taxon>
        <taxon>Fungi</taxon>
        <taxon>Dikarya</taxon>
        <taxon>Ascomycota</taxon>
        <taxon>Pezizomycotina</taxon>
        <taxon>Eurotiomycetes</taxon>
        <taxon>Eurotiomycetidae</taxon>
        <taxon>Eurotiales</taxon>
        <taxon>Aspergillaceae</taxon>
        <taxon>Penicillium</taxon>
    </lineage>
</organism>
<evidence type="ECO:0000259" key="6">
    <source>
        <dbReference type="PROSITE" id="PS50089"/>
    </source>
</evidence>
<dbReference type="STRING" id="1170229.K9FSV5"/>
<comment type="caution">
    <text evidence="7">The sequence shown here is derived from an EMBL/GenBank/DDBJ whole genome shotgun (WGS) entry which is preliminary data.</text>
</comment>
<dbReference type="InterPro" id="IPR001841">
    <property type="entry name" value="Znf_RING"/>
</dbReference>
<dbReference type="InterPro" id="IPR017907">
    <property type="entry name" value="Znf_RING_CS"/>
</dbReference>
<keyword evidence="8" id="KW-1185">Reference proteome</keyword>
<dbReference type="OMA" id="FPTHFCH"/>
<keyword evidence="3" id="KW-0862">Zinc</keyword>
<keyword evidence="1" id="KW-0479">Metal-binding</keyword>
<dbReference type="eggNOG" id="ENOG502TKH3">
    <property type="taxonomic scope" value="Eukaryota"/>
</dbReference>
<protein>
    <recommendedName>
        <fullName evidence="6">RING-type domain-containing protein</fullName>
    </recommendedName>
</protein>
<evidence type="ECO:0000256" key="1">
    <source>
        <dbReference type="ARBA" id="ARBA00022723"/>
    </source>
</evidence>
<feature type="domain" description="RING-type" evidence="6">
    <location>
        <begin position="159"/>
        <end position="200"/>
    </location>
</feature>
<evidence type="ECO:0000313" key="7">
    <source>
        <dbReference type="EMBL" id="EKV05813.1"/>
    </source>
</evidence>
<accession>K9FSV5</accession>
<dbReference type="HOGENOM" id="CLU_105953_0_0_1"/>
<name>K9FSV5_PEND2</name>
<sequence length="249" mass="28056">MNHTPLLESSPQTHAYLPTPTPTPHITMSPSKTPTPDPLDPISTWRAWQTLTIIYTILLNRQIRRRWLLEQICMQDNPLYDRFQPLIFLEPVPTLQEPNTNPTPSKYATNNPFNRSTMHKLRTRAAVLRARVEKGKELASEIERRMVQDPPTRFPTHFCHTCVQDGERVEILLTKCGHRVCRTCLGYGVDGNGVYECSICLGPTGFVARSPLGLDGEYSGEVSSILTGRGGEGDGDEDWDFSEVLFADC</sequence>
<dbReference type="SUPFAM" id="SSF57850">
    <property type="entry name" value="RING/U-box"/>
    <property type="match status" value="1"/>
</dbReference>
<evidence type="ECO:0000313" key="8">
    <source>
        <dbReference type="Proteomes" id="UP000009882"/>
    </source>
</evidence>
<keyword evidence="2 4" id="KW-0863">Zinc-finger</keyword>
<dbReference type="GO" id="GO:0008270">
    <property type="term" value="F:zinc ion binding"/>
    <property type="evidence" value="ECO:0007669"/>
    <property type="project" value="UniProtKB-KW"/>
</dbReference>
<gene>
    <name evidence="7" type="ORF">PDIG_80100</name>
</gene>
<dbReference type="OrthoDB" id="4359472at2759"/>
<evidence type="ECO:0000256" key="2">
    <source>
        <dbReference type="ARBA" id="ARBA00022771"/>
    </source>
</evidence>
<dbReference type="PROSITE" id="PS50089">
    <property type="entry name" value="ZF_RING_2"/>
    <property type="match status" value="1"/>
</dbReference>
<reference evidence="8" key="1">
    <citation type="journal article" date="2012" name="BMC Genomics">
        <title>Genome sequence of the necrotrophic fungus Penicillium digitatum, the main postharvest pathogen of citrus.</title>
        <authorList>
            <person name="Marcet-Houben M."/>
            <person name="Ballester A.-R."/>
            <person name="de la Fuente B."/>
            <person name="Harries E."/>
            <person name="Marcos J.F."/>
            <person name="Gonzalez-Candelas L."/>
            <person name="Gabaldon T."/>
        </authorList>
    </citation>
    <scope>NUCLEOTIDE SEQUENCE [LARGE SCALE GENOMIC DNA]</scope>
    <source>
        <strain evidence="8">PHI26 / CECT 20796</strain>
    </source>
</reference>
<feature type="compositionally biased region" description="Polar residues" evidence="5">
    <location>
        <begin position="1"/>
        <end position="13"/>
    </location>
</feature>
<dbReference type="Proteomes" id="UP000009882">
    <property type="component" value="Unassembled WGS sequence"/>
</dbReference>
<evidence type="ECO:0000256" key="5">
    <source>
        <dbReference type="SAM" id="MobiDB-lite"/>
    </source>
</evidence>
<evidence type="ECO:0000256" key="3">
    <source>
        <dbReference type="ARBA" id="ARBA00022833"/>
    </source>
</evidence>
<dbReference type="InParanoid" id="K9FSV5"/>
<dbReference type="PROSITE" id="PS00518">
    <property type="entry name" value="ZF_RING_1"/>
    <property type="match status" value="1"/>
</dbReference>